<evidence type="ECO:0000313" key="9">
    <source>
        <dbReference type="Proteomes" id="UP000502665"/>
    </source>
</evidence>
<keyword evidence="6" id="KW-0812">Transmembrane</keyword>
<dbReference type="Gene3D" id="1.10.530.10">
    <property type="match status" value="1"/>
</dbReference>
<dbReference type="SUPFAM" id="SSF53955">
    <property type="entry name" value="Lysozyme-like"/>
    <property type="match status" value="1"/>
</dbReference>
<dbReference type="InterPro" id="IPR050570">
    <property type="entry name" value="Cell_wall_metabolism_enzyme"/>
</dbReference>
<dbReference type="InterPro" id="IPR016047">
    <property type="entry name" value="M23ase_b-sheet_dom"/>
</dbReference>
<feature type="transmembrane region" description="Helical" evidence="6">
    <location>
        <begin position="48"/>
        <end position="71"/>
    </location>
</feature>
<feature type="region of interest" description="Disordered" evidence="5">
    <location>
        <begin position="294"/>
        <end position="317"/>
    </location>
</feature>
<evidence type="ECO:0000259" key="7">
    <source>
        <dbReference type="PROSITE" id="PS51935"/>
    </source>
</evidence>
<keyword evidence="4" id="KW-0788">Thiol protease</keyword>
<dbReference type="CDD" id="cd12797">
    <property type="entry name" value="M23_peptidase"/>
    <property type="match status" value="1"/>
</dbReference>
<dbReference type="GO" id="GO:0006508">
    <property type="term" value="P:proteolysis"/>
    <property type="evidence" value="ECO:0007669"/>
    <property type="project" value="UniProtKB-KW"/>
</dbReference>
<organism evidence="8 9">
    <name type="scientific">Streptomyces asoensis</name>
    <dbReference type="NCBI Taxonomy" id="249586"/>
    <lineage>
        <taxon>Bacteria</taxon>
        <taxon>Bacillati</taxon>
        <taxon>Actinomycetota</taxon>
        <taxon>Actinomycetes</taxon>
        <taxon>Kitasatosporales</taxon>
        <taxon>Streptomycetaceae</taxon>
        <taxon>Streptomyces</taxon>
    </lineage>
</organism>
<evidence type="ECO:0000256" key="2">
    <source>
        <dbReference type="ARBA" id="ARBA00022670"/>
    </source>
</evidence>
<dbReference type="GO" id="GO:0008234">
    <property type="term" value="F:cysteine-type peptidase activity"/>
    <property type="evidence" value="ECO:0007669"/>
    <property type="project" value="UniProtKB-KW"/>
</dbReference>
<dbReference type="RefSeq" id="WP_171398481.1">
    <property type="nucleotide sequence ID" value="NZ_CP049838.1"/>
</dbReference>
<gene>
    <name evidence="8" type="ORF">G9272_24200</name>
</gene>
<dbReference type="InterPro" id="IPR011055">
    <property type="entry name" value="Dup_hybrid_motif"/>
</dbReference>
<proteinExistence type="inferred from homology"/>
<evidence type="ECO:0000256" key="6">
    <source>
        <dbReference type="SAM" id="Phobius"/>
    </source>
</evidence>
<dbReference type="Gene3D" id="2.70.70.10">
    <property type="entry name" value="Glucose Permease (Domain IIA)"/>
    <property type="match status" value="1"/>
</dbReference>
<dbReference type="SUPFAM" id="SSF54001">
    <property type="entry name" value="Cysteine proteinases"/>
    <property type="match status" value="1"/>
</dbReference>
<dbReference type="SUPFAM" id="SSF51261">
    <property type="entry name" value="Duplicated hybrid motif"/>
    <property type="match status" value="1"/>
</dbReference>
<dbReference type="Proteomes" id="UP000502665">
    <property type="component" value="Chromosome"/>
</dbReference>
<dbReference type="GO" id="GO:0004222">
    <property type="term" value="F:metalloendopeptidase activity"/>
    <property type="evidence" value="ECO:0007669"/>
    <property type="project" value="TreeGrafter"/>
</dbReference>
<evidence type="ECO:0000256" key="3">
    <source>
        <dbReference type="ARBA" id="ARBA00022801"/>
    </source>
</evidence>
<evidence type="ECO:0000256" key="1">
    <source>
        <dbReference type="ARBA" id="ARBA00007074"/>
    </source>
</evidence>
<sequence>MVAPAVLAAAAKAAKVAKSAKKAGKLAAGPGGGQNGDGGKKKDKPFKWWMIIGGGGGLAAASVIFLVLLLIGSMVGGVGNGASNAACGDYADNASAGNTGDAAATNPIMPAGKMYMPSATARAEIPPKMILAAMRAAANYDGLDWTLIAGQMYQETKYGQDKSAAPGGKNSLGYMGILQFGTPAWTDYGSDGNDDGKKDLYNIDDAAWAAAKFLHAKKAETEPFKALQNYSGSTASNTIYPRVVLTQAARYRGVLTGDQDLIERWYAHLKETVEKNPDFPTLGQQSDIPEPVGNDAQPGKALSIASSPARSWSTPPMDDDGETVTAMAPAGYSTGLASTTSTASVTTVAFPEAKQPTAVGGKDWQWPMKESTYSLGTPYHQNGSMWSLGYHTGLDLVATSGTPIYAPADGKVVHAGPGGSYGNETEIQHADGVITLYAHQTTIKVSVGDSVKRGQQIGTVGATGNVTGPHLHWEVRVPGVDNPFVAGQDQGPGMVDPKAWMDGRVTANPDYGTVPGSEEQSRDDQYAQCAEGNGGAAVAPDGAGASGVIPDSDDPVIRAVLGWAQRGIGTPYVYGAPRLQGQNPTSFDCSSFTQWAYYMASDGKIDIGSTTYSQQPYLSKYKVDLSDAQPGDVIFFGPEGGGRSSHVGLVWDAKGHKILHAPRPGKSVEFSTWDYQAEITGVYRVPIPQGTNAVEGDGTNNTAGA</sequence>
<keyword evidence="6" id="KW-1133">Transmembrane helix</keyword>
<dbReference type="InterPro" id="IPR038765">
    <property type="entry name" value="Papain-like_cys_pep_sf"/>
</dbReference>
<dbReference type="PANTHER" id="PTHR21666">
    <property type="entry name" value="PEPTIDASE-RELATED"/>
    <property type="match status" value="1"/>
</dbReference>
<dbReference type="EMBL" id="CP049838">
    <property type="protein sequence ID" value="QJT03000.1"/>
    <property type="molecule type" value="Genomic_DNA"/>
</dbReference>
<dbReference type="Pfam" id="PF00877">
    <property type="entry name" value="NLPC_P60"/>
    <property type="match status" value="1"/>
</dbReference>
<evidence type="ECO:0000313" key="8">
    <source>
        <dbReference type="EMBL" id="QJT03000.1"/>
    </source>
</evidence>
<keyword evidence="6" id="KW-0472">Membrane</keyword>
<dbReference type="Pfam" id="PF01551">
    <property type="entry name" value="Peptidase_M23"/>
    <property type="match status" value="1"/>
</dbReference>
<keyword evidence="2" id="KW-0645">Protease</keyword>
<feature type="compositionally biased region" description="Polar residues" evidence="5">
    <location>
        <begin position="304"/>
        <end position="314"/>
    </location>
</feature>
<protein>
    <submittedName>
        <fullName evidence="8">Peptidoglycan DD-metalloendopeptidase family protein</fullName>
    </submittedName>
</protein>
<name>A0A6M4WR16_9ACTN</name>
<keyword evidence="3" id="KW-0378">Hydrolase</keyword>
<accession>A0A6M4WR16</accession>
<keyword evidence="9" id="KW-1185">Reference proteome</keyword>
<dbReference type="PROSITE" id="PS51935">
    <property type="entry name" value="NLPC_P60"/>
    <property type="match status" value="1"/>
</dbReference>
<dbReference type="Gene3D" id="3.90.1720.10">
    <property type="entry name" value="endopeptidase domain like (from Nostoc punctiforme)"/>
    <property type="match status" value="1"/>
</dbReference>
<reference evidence="8" key="1">
    <citation type="submission" date="2020-03" db="EMBL/GenBank/DDBJ databases">
        <title>Molecular networking-based the target discovery of potent antiproliferative macrolactams: 5/6/7/16 polycyclic ansamycins and glycosylated trienomycin from Streptomyces cacaoi subsp. asoensis.</title>
        <authorList>
            <person name="Liu L.-L."/>
        </authorList>
    </citation>
    <scope>NUCLEOTIDE SEQUENCE [LARGE SCALE GENOMIC DNA]</scope>
    <source>
        <strain evidence="8">H2S5</strain>
    </source>
</reference>
<dbReference type="InterPro" id="IPR000064">
    <property type="entry name" value="NLP_P60_dom"/>
</dbReference>
<evidence type="ECO:0000256" key="4">
    <source>
        <dbReference type="ARBA" id="ARBA00022807"/>
    </source>
</evidence>
<dbReference type="InterPro" id="IPR023346">
    <property type="entry name" value="Lysozyme-like_dom_sf"/>
</dbReference>
<dbReference type="PANTHER" id="PTHR21666:SF270">
    <property type="entry name" value="MUREIN HYDROLASE ACTIVATOR ENVC"/>
    <property type="match status" value="1"/>
</dbReference>
<dbReference type="AlphaFoldDB" id="A0A6M4WR16"/>
<feature type="domain" description="NlpC/P60" evidence="7">
    <location>
        <begin position="550"/>
        <end position="686"/>
    </location>
</feature>
<comment type="similarity">
    <text evidence="1">Belongs to the peptidase C40 family.</text>
</comment>
<evidence type="ECO:0000256" key="5">
    <source>
        <dbReference type="SAM" id="MobiDB-lite"/>
    </source>
</evidence>